<dbReference type="EMBL" id="BK015407">
    <property type="protein sequence ID" value="DAE05296.1"/>
    <property type="molecule type" value="Genomic_DNA"/>
</dbReference>
<sequence length="114" mass="12938">MNPINFVTRPEMANYSSADMVLLSFLKSIMYDYTRTTDPMDRALIVTILSSLPRVHKFETQEASNDANDATQSFFNAHGAATMQDMMNGAYNPEILKERLDKIVKSFDKLSKGY</sequence>
<name>A0A8S5PF54_9CAUD</name>
<proteinExistence type="predicted"/>
<accession>A0A8S5PF54</accession>
<evidence type="ECO:0000313" key="1">
    <source>
        <dbReference type="EMBL" id="DAE05296.1"/>
    </source>
</evidence>
<organism evidence="1">
    <name type="scientific">Siphoviridae sp. ctWKa2</name>
    <dbReference type="NCBI Taxonomy" id="2825537"/>
    <lineage>
        <taxon>Viruses</taxon>
        <taxon>Duplodnaviria</taxon>
        <taxon>Heunggongvirae</taxon>
        <taxon>Uroviricota</taxon>
        <taxon>Caudoviricetes</taxon>
    </lineage>
</organism>
<protein>
    <submittedName>
        <fullName evidence="1">Uncharacterized protein</fullName>
    </submittedName>
</protein>
<reference evidence="1" key="1">
    <citation type="journal article" date="2021" name="Proc. Natl. Acad. Sci. U.S.A.">
        <title>A Catalog of Tens of Thousands of Viruses from Human Metagenomes Reveals Hidden Associations with Chronic Diseases.</title>
        <authorList>
            <person name="Tisza M.J."/>
            <person name="Buck C.B."/>
        </authorList>
    </citation>
    <scope>NUCLEOTIDE SEQUENCE</scope>
    <source>
        <strain evidence="1">CtWKa2</strain>
    </source>
</reference>